<dbReference type="EMBL" id="QXWZ01000022">
    <property type="protein sequence ID" value="NBI79637.1"/>
    <property type="molecule type" value="Genomic_DNA"/>
</dbReference>
<evidence type="ECO:0000313" key="3">
    <source>
        <dbReference type="EMBL" id="NBI79637.1"/>
    </source>
</evidence>
<protein>
    <submittedName>
        <fullName evidence="3">XRE family transcriptional regulator</fullName>
    </submittedName>
</protein>
<evidence type="ECO:0000256" key="1">
    <source>
        <dbReference type="ARBA" id="ARBA00023125"/>
    </source>
</evidence>
<sequence length="200" mass="22622">MGIHNLRCAMATVAERIKFVRKHFRLNQVDFASIIGISQTHISKIESGKDNASNKVLLAICSEFGINLDWLKDGIGVMQSQEEMHSSPNEIALRIKTYLINSSPIESDLCGMFLQNVPELFQCGSKRPEKYRNDIVLQISDLLENIFKLNKCLDEATMLIANTDDIEGNVDGVFWLKENYEKRILQNIENLLNLYLGSGA</sequence>
<dbReference type="Proteomes" id="UP000446348">
    <property type="component" value="Unassembled WGS sequence"/>
</dbReference>
<dbReference type="Gene3D" id="1.10.260.40">
    <property type="entry name" value="lambda repressor-like DNA-binding domains"/>
    <property type="match status" value="1"/>
</dbReference>
<dbReference type="PROSITE" id="PS50943">
    <property type="entry name" value="HTH_CROC1"/>
    <property type="match status" value="1"/>
</dbReference>
<dbReference type="InterPro" id="IPR010982">
    <property type="entry name" value="Lambda_DNA-bd_dom_sf"/>
</dbReference>
<organism evidence="3 4">
    <name type="scientific">Anaerotruncus colihominis</name>
    <dbReference type="NCBI Taxonomy" id="169435"/>
    <lineage>
        <taxon>Bacteria</taxon>
        <taxon>Bacillati</taxon>
        <taxon>Bacillota</taxon>
        <taxon>Clostridia</taxon>
        <taxon>Eubacteriales</taxon>
        <taxon>Oscillospiraceae</taxon>
        <taxon>Anaerotruncus</taxon>
    </lineage>
</organism>
<comment type="caution">
    <text evidence="3">The sequence shown here is derived from an EMBL/GenBank/DDBJ whole genome shotgun (WGS) entry which is preliminary data.</text>
</comment>
<dbReference type="Pfam" id="PF12844">
    <property type="entry name" value="HTH_19"/>
    <property type="match status" value="1"/>
</dbReference>
<keyword evidence="1" id="KW-0238">DNA-binding</keyword>
<reference evidence="3 4" key="1">
    <citation type="submission" date="2018-08" db="EMBL/GenBank/DDBJ databases">
        <title>Murine metabolic-syndrome-specific gut microbial biobank.</title>
        <authorList>
            <person name="Liu C."/>
        </authorList>
    </citation>
    <scope>NUCLEOTIDE SEQUENCE [LARGE SCALE GENOMIC DNA]</scope>
    <source>
        <strain evidence="3 4">X69</strain>
    </source>
</reference>
<dbReference type="SMART" id="SM00530">
    <property type="entry name" value="HTH_XRE"/>
    <property type="match status" value="1"/>
</dbReference>
<dbReference type="AlphaFoldDB" id="A0A845RJC4"/>
<feature type="domain" description="HTH cro/C1-type" evidence="2">
    <location>
        <begin position="17"/>
        <end position="71"/>
    </location>
</feature>
<proteinExistence type="predicted"/>
<dbReference type="PANTHER" id="PTHR46558">
    <property type="entry name" value="TRACRIPTIONAL REGULATORY PROTEIN-RELATED-RELATED"/>
    <property type="match status" value="1"/>
</dbReference>
<dbReference type="SUPFAM" id="SSF47413">
    <property type="entry name" value="lambda repressor-like DNA-binding domains"/>
    <property type="match status" value="1"/>
</dbReference>
<evidence type="ECO:0000313" key="4">
    <source>
        <dbReference type="Proteomes" id="UP000446348"/>
    </source>
</evidence>
<gene>
    <name evidence="3" type="ORF">D3Z39_12310</name>
</gene>
<dbReference type="InterPro" id="IPR001387">
    <property type="entry name" value="Cro/C1-type_HTH"/>
</dbReference>
<accession>A0A845RJC4</accession>
<dbReference type="CDD" id="cd00093">
    <property type="entry name" value="HTH_XRE"/>
    <property type="match status" value="1"/>
</dbReference>
<name>A0A845RJC4_9FIRM</name>
<dbReference type="PANTHER" id="PTHR46558:SF11">
    <property type="entry name" value="HTH-TYPE TRANSCRIPTIONAL REGULATOR XRE"/>
    <property type="match status" value="1"/>
</dbReference>
<evidence type="ECO:0000259" key="2">
    <source>
        <dbReference type="PROSITE" id="PS50943"/>
    </source>
</evidence>
<dbReference type="GO" id="GO:0003677">
    <property type="term" value="F:DNA binding"/>
    <property type="evidence" value="ECO:0007669"/>
    <property type="project" value="UniProtKB-KW"/>
</dbReference>